<feature type="signal peptide" evidence="7">
    <location>
        <begin position="1"/>
        <end position="17"/>
    </location>
</feature>
<dbReference type="OMA" id="WYECESG"/>
<dbReference type="VEuPathDB" id="FungiDB:CHGG_09387"/>
<evidence type="ECO:0000256" key="1">
    <source>
        <dbReference type="ARBA" id="ARBA00004191"/>
    </source>
</evidence>
<feature type="domain" description="Cell wall mannoprotein PIR1-like C-terminal" evidence="8">
    <location>
        <begin position="78"/>
        <end position="151"/>
    </location>
</feature>
<dbReference type="InterPro" id="IPR054508">
    <property type="entry name" value="PIR1-like_C"/>
</dbReference>
<evidence type="ECO:0000259" key="8">
    <source>
        <dbReference type="Pfam" id="PF22799"/>
    </source>
</evidence>
<sequence>MRFQLFALLAMVPLAIAQGVTDKVAPEGDAPAGCQPNADGRFEITVVPLAGKAKRDSLFANRATCSGGGTVVVQLADGVLTDDQGRTGYIASNFQFQFDDPPQSGALYTGGFSVCTNGSLALGSSATFWQCASGTFYNLYDRWSAAQCSPVDILVLPCGSGGENGNGQDATQTVVGTRIITTTLVVPLGDGQPQVITTTTLANSKHTPRPARQPTAPPSPKSPTAKCK</sequence>
<protein>
    <recommendedName>
        <fullName evidence="8">Cell wall mannoprotein PIR1-like C-terminal domain-containing protein</fullName>
    </recommendedName>
</protein>
<dbReference type="RefSeq" id="XP_001227314.1">
    <property type="nucleotide sequence ID" value="XM_001227313.1"/>
</dbReference>
<evidence type="ECO:0000256" key="4">
    <source>
        <dbReference type="ARBA" id="ARBA00022729"/>
    </source>
</evidence>
<dbReference type="OrthoDB" id="5415592at2759"/>
<evidence type="ECO:0000256" key="2">
    <source>
        <dbReference type="ARBA" id="ARBA00022512"/>
    </source>
</evidence>
<dbReference type="Pfam" id="PF22799">
    <property type="entry name" value="PIR1-like_C"/>
    <property type="match status" value="1"/>
</dbReference>
<organism evidence="9 10">
    <name type="scientific">Chaetomium globosum (strain ATCC 6205 / CBS 148.51 / DSM 1962 / NBRC 6347 / NRRL 1970)</name>
    <name type="common">Soil fungus</name>
    <dbReference type="NCBI Taxonomy" id="306901"/>
    <lineage>
        <taxon>Eukaryota</taxon>
        <taxon>Fungi</taxon>
        <taxon>Dikarya</taxon>
        <taxon>Ascomycota</taxon>
        <taxon>Pezizomycotina</taxon>
        <taxon>Sordariomycetes</taxon>
        <taxon>Sordariomycetidae</taxon>
        <taxon>Sordariales</taxon>
        <taxon>Chaetomiaceae</taxon>
        <taxon>Chaetomium</taxon>
    </lineage>
</organism>
<reference evidence="10" key="1">
    <citation type="journal article" date="2015" name="Genome Announc.">
        <title>Draft genome sequence of the cellulolytic fungus Chaetomium globosum.</title>
        <authorList>
            <person name="Cuomo C.A."/>
            <person name="Untereiner W.A."/>
            <person name="Ma L.-J."/>
            <person name="Grabherr M."/>
            <person name="Birren B.W."/>
        </authorList>
    </citation>
    <scope>NUCLEOTIDE SEQUENCE [LARGE SCALE GENOMIC DNA]</scope>
    <source>
        <strain evidence="10">ATCC 6205 / CBS 148.51 / DSM 1962 / NBRC 6347 / NRRL 1970</strain>
    </source>
</reference>
<evidence type="ECO:0000256" key="5">
    <source>
        <dbReference type="ARBA" id="ARBA00038219"/>
    </source>
</evidence>
<evidence type="ECO:0000256" key="6">
    <source>
        <dbReference type="SAM" id="MobiDB-lite"/>
    </source>
</evidence>
<keyword evidence="4 7" id="KW-0732">Signal</keyword>
<evidence type="ECO:0000313" key="9">
    <source>
        <dbReference type="EMBL" id="EAQ85373.1"/>
    </source>
</evidence>
<evidence type="ECO:0000256" key="3">
    <source>
        <dbReference type="ARBA" id="ARBA00022525"/>
    </source>
</evidence>
<keyword evidence="10" id="KW-1185">Reference proteome</keyword>
<dbReference type="GeneID" id="4395353"/>
<keyword evidence="3" id="KW-0964">Secreted</keyword>
<dbReference type="Proteomes" id="UP000001056">
    <property type="component" value="Unassembled WGS sequence"/>
</dbReference>
<comment type="subcellular location">
    <subcellularLocation>
        <location evidence="1">Secreted</location>
        <location evidence="1">Cell wall</location>
    </subcellularLocation>
</comment>
<dbReference type="InParanoid" id="Q2GRL7"/>
<dbReference type="PANTHER" id="PTHR47254:SF1">
    <property type="entry name" value="CELL WALL MANNOPROTEIN CIS3-RELATED"/>
    <property type="match status" value="1"/>
</dbReference>
<feature type="region of interest" description="Disordered" evidence="6">
    <location>
        <begin position="199"/>
        <end position="228"/>
    </location>
</feature>
<evidence type="ECO:0000313" key="10">
    <source>
        <dbReference type="Proteomes" id="UP000001056"/>
    </source>
</evidence>
<dbReference type="GO" id="GO:0009277">
    <property type="term" value="C:fungal-type cell wall"/>
    <property type="evidence" value="ECO:0007669"/>
    <property type="project" value="TreeGrafter"/>
</dbReference>
<proteinExistence type="inferred from homology"/>
<evidence type="ECO:0000256" key="7">
    <source>
        <dbReference type="SAM" id="SignalP"/>
    </source>
</evidence>
<dbReference type="GO" id="GO:0005199">
    <property type="term" value="F:structural constituent of cell wall"/>
    <property type="evidence" value="ECO:0007669"/>
    <property type="project" value="TreeGrafter"/>
</dbReference>
<dbReference type="PANTHER" id="PTHR47254">
    <property type="entry name" value="CELL WALL MANNOPROTEIN CIS3-RELATED"/>
    <property type="match status" value="1"/>
</dbReference>
<name>Q2GRL7_CHAGB</name>
<dbReference type="InterPro" id="IPR051153">
    <property type="entry name" value="Yeast_CWMannoprotein_PIR"/>
</dbReference>
<comment type="similarity">
    <text evidence="5">Belongs to the PIR protein family.</text>
</comment>
<gene>
    <name evidence="9" type="ORF">CHGG_09387</name>
</gene>
<dbReference type="EMBL" id="CH408034">
    <property type="protein sequence ID" value="EAQ85373.1"/>
    <property type="molecule type" value="Genomic_DNA"/>
</dbReference>
<dbReference type="HOGENOM" id="CLU_049782_1_1_1"/>
<dbReference type="eggNOG" id="ENOG502RKR1">
    <property type="taxonomic scope" value="Eukaryota"/>
</dbReference>
<accession>Q2GRL7</accession>
<dbReference type="AlphaFoldDB" id="Q2GRL7"/>
<keyword evidence="2" id="KW-0134">Cell wall</keyword>
<feature type="chain" id="PRO_5004208537" description="Cell wall mannoprotein PIR1-like C-terminal domain-containing protein" evidence="7">
    <location>
        <begin position="18"/>
        <end position="228"/>
    </location>
</feature>
<dbReference type="GO" id="GO:0031505">
    <property type="term" value="P:fungal-type cell wall organization"/>
    <property type="evidence" value="ECO:0007669"/>
    <property type="project" value="TreeGrafter"/>
</dbReference>